<proteinExistence type="predicted"/>
<dbReference type="Proteomes" id="UP001454036">
    <property type="component" value="Unassembled WGS sequence"/>
</dbReference>
<feature type="region of interest" description="Disordered" evidence="1">
    <location>
        <begin position="1"/>
        <end position="85"/>
    </location>
</feature>
<protein>
    <submittedName>
        <fullName evidence="2">Uncharacterized protein</fullName>
    </submittedName>
</protein>
<gene>
    <name evidence="2" type="ORF">LIER_34598</name>
</gene>
<accession>A0AAV3S300</accession>
<evidence type="ECO:0000313" key="3">
    <source>
        <dbReference type="Proteomes" id="UP001454036"/>
    </source>
</evidence>
<comment type="caution">
    <text evidence="2">The sequence shown here is derived from an EMBL/GenBank/DDBJ whole genome shotgun (WGS) entry which is preliminary data.</text>
</comment>
<feature type="compositionally biased region" description="Polar residues" evidence="1">
    <location>
        <begin position="1"/>
        <end position="14"/>
    </location>
</feature>
<evidence type="ECO:0000313" key="2">
    <source>
        <dbReference type="EMBL" id="GAA0187310.1"/>
    </source>
</evidence>
<keyword evidence="3" id="KW-1185">Reference proteome</keyword>
<dbReference type="AlphaFoldDB" id="A0AAV3S300"/>
<sequence>MQSQGSLPPTNPVRTATPVGASGHSTTMALELEDHGEVGSETPQVAPSSFPPVLGPQAARLPSSPPEGLPASKKRSPTFPAQDSLVSKRSVSGLSHAELISSFFALVDKFFDHQGVLLQSYLRLLSSYEEASGSSSRVGPLEHDLKALKKEKAQEERALQRRLKNLTGEHSTL</sequence>
<evidence type="ECO:0000256" key="1">
    <source>
        <dbReference type="SAM" id="MobiDB-lite"/>
    </source>
</evidence>
<name>A0AAV3S300_LITER</name>
<dbReference type="EMBL" id="BAABME010014585">
    <property type="protein sequence ID" value="GAA0187310.1"/>
    <property type="molecule type" value="Genomic_DNA"/>
</dbReference>
<organism evidence="2 3">
    <name type="scientific">Lithospermum erythrorhizon</name>
    <name type="common">Purple gromwell</name>
    <name type="synonym">Lithospermum officinale var. erythrorhizon</name>
    <dbReference type="NCBI Taxonomy" id="34254"/>
    <lineage>
        <taxon>Eukaryota</taxon>
        <taxon>Viridiplantae</taxon>
        <taxon>Streptophyta</taxon>
        <taxon>Embryophyta</taxon>
        <taxon>Tracheophyta</taxon>
        <taxon>Spermatophyta</taxon>
        <taxon>Magnoliopsida</taxon>
        <taxon>eudicotyledons</taxon>
        <taxon>Gunneridae</taxon>
        <taxon>Pentapetalae</taxon>
        <taxon>asterids</taxon>
        <taxon>lamiids</taxon>
        <taxon>Boraginales</taxon>
        <taxon>Boraginaceae</taxon>
        <taxon>Boraginoideae</taxon>
        <taxon>Lithospermeae</taxon>
        <taxon>Lithospermum</taxon>
    </lineage>
</organism>
<reference evidence="2 3" key="1">
    <citation type="submission" date="2024-01" db="EMBL/GenBank/DDBJ databases">
        <title>The complete chloroplast genome sequence of Lithospermum erythrorhizon: insights into the phylogenetic relationship among Boraginaceae species and the maternal lineages of purple gromwells.</title>
        <authorList>
            <person name="Okada T."/>
            <person name="Watanabe K."/>
        </authorList>
    </citation>
    <scope>NUCLEOTIDE SEQUENCE [LARGE SCALE GENOMIC DNA]</scope>
</reference>